<dbReference type="InterPro" id="IPR012945">
    <property type="entry name" value="Tubulin-bd_cofactor_C_dom"/>
</dbReference>
<dbReference type="InterPro" id="IPR036223">
    <property type="entry name" value="CAP_C_sf"/>
</dbReference>
<dbReference type="Pfam" id="PF07986">
    <property type="entry name" value="TBCC"/>
    <property type="match status" value="1"/>
</dbReference>
<evidence type="ECO:0000256" key="2">
    <source>
        <dbReference type="ARBA" id="ARBA00004647"/>
    </source>
</evidence>
<name>A0A8T0TDP1_PANVG</name>
<evidence type="ECO:0000256" key="3">
    <source>
        <dbReference type="ARBA" id="ARBA00008848"/>
    </source>
</evidence>
<dbReference type="Proteomes" id="UP000823388">
    <property type="component" value="Chromosome 4N"/>
</dbReference>
<reference evidence="9" key="1">
    <citation type="submission" date="2020-05" db="EMBL/GenBank/DDBJ databases">
        <title>WGS assembly of Panicum virgatum.</title>
        <authorList>
            <person name="Lovell J.T."/>
            <person name="Jenkins J."/>
            <person name="Shu S."/>
            <person name="Juenger T.E."/>
            <person name="Schmutz J."/>
        </authorList>
    </citation>
    <scope>NUCLEOTIDE SEQUENCE</scope>
    <source>
        <strain evidence="9">AP13</strain>
    </source>
</reference>
<evidence type="ECO:0000259" key="8">
    <source>
        <dbReference type="PROSITE" id="PS51329"/>
    </source>
</evidence>
<evidence type="ECO:0000256" key="1">
    <source>
        <dbReference type="ARBA" id="ARBA00004300"/>
    </source>
</evidence>
<dbReference type="PANTHER" id="PTHR16052:SF1">
    <property type="entry name" value="TBCC DOMAIN-CONTAINING PROTEIN 1"/>
    <property type="match status" value="1"/>
</dbReference>
<feature type="compositionally biased region" description="Low complexity" evidence="7">
    <location>
        <begin position="14"/>
        <end position="33"/>
    </location>
</feature>
<dbReference type="PANTHER" id="PTHR16052">
    <property type="entry name" value="TBCC DOMAIN-CONTAINING PROTEIN 1"/>
    <property type="match status" value="1"/>
</dbReference>
<dbReference type="InterPro" id="IPR039589">
    <property type="entry name" value="TBCC1"/>
</dbReference>
<comment type="caution">
    <text evidence="9">The sequence shown here is derived from an EMBL/GenBank/DDBJ whole genome shotgun (WGS) entry which is preliminary data.</text>
</comment>
<keyword evidence="6" id="KW-0206">Cytoskeleton</keyword>
<dbReference type="InterPro" id="IPR017901">
    <property type="entry name" value="C-CAP_CF_C-like"/>
</dbReference>
<feature type="domain" description="C-CAP/cofactor C-like" evidence="8">
    <location>
        <begin position="311"/>
        <end position="452"/>
    </location>
</feature>
<comment type="subcellular location">
    <subcellularLocation>
        <location evidence="1">Cytoplasm</location>
        <location evidence="1">Cytoskeleton</location>
        <location evidence="1">Microtubule organizing center</location>
        <location evidence="1">Centrosome</location>
    </subcellularLocation>
    <subcellularLocation>
        <location evidence="2">Cytoplasm</location>
        <location evidence="2">Cytoskeleton</location>
        <location evidence="2">Spindle pole</location>
    </subcellularLocation>
</comment>
<gene>
    <name evidence="9" type="ORF">PVAP13_4NG179300</name>
</gene>
<keyword evidence="5" id="KW-0963">Cytoplasm</keyword>
<dbReference type="SUPFAM" id="SSF69340">
    <property type="entry name" value="C-terminal domain of adenylylcyclase associated protein"/>
    <property type="match status" value="1"/>
</dbReference>
<evidence type="ECO:0000313" key="10">
    <source>
        <dbReference type="Proteomes" id="UP000823388"/>
    </source>
</evidence>
<dbReference type="InterPro" id="IPR016098">
    <property type="entry name" value="CAP/MinC_C"/>
</dbReference>
<evidence type="ECO:0000256" key="4">
    <source>
        <dbReference type="ARBA" id="ARBA00017559"/>
    </source>
</evidence>
<dbReference type="GO" id="GO:0000922">
    <property type="term" value="C:spindle pole"/>
    <property type="evidence" value="ECO:0007669"/>
    <property type="project" value="UniProtKB-SubCell"/>
</dbReference>
<organism evidence="9 10">
    <name type="scientific">Panicum virgatum</name>
    <name type="common">Blackwell switchgrass</name>
    <dbReference type="NCBI Taxonomy" id="38727"/>
    <lineage>
        <taxon>Eukaryota</taxon>
        <taxon>Viridiplantae</taxon>
        <taxon>Streptophyta</taxon>
        <taxon>Embryophyta</taxon>
        <taxon>Tracheophyta</taxon>
        <taxon>Spermatophyta</taxon>
        <taxon>Magnoliopsida</taxon>
        <taxon>Liliopsida</taxon>
        <taxon>Poales</taxon>
        <taxon>Poaceae</taxon>
        <taxon>PACMAD clade</taxon>
        <taxon>Panicoideae</taxon>
        <taxon>Panicodae</taxon>
        <taxon>Paniceae</taxon>
        <taxon>Panicinae</taxon>
        <taxon>Panicum</taxon>
        <taxon>Panicum sect. Hiantes</taxon>
    </lineage>
</organism>
<evidence type="ECO:0000256" key="7">
    <source>
        <dbReference type="SAM" id="MobiDB-lite"/>
    </source>
</evidence>
<evidence type="ECO:0000313" key="9">
    <source>
        <dbReference type="EMBL" id="KAG2607275.1"/>
    </source>
</evidence>
<keyword evidence="10" id="KW-1185">Reference proteome</keyword>
<dbReference type="AlphaFoldDB" id="A0A8T0TDP1"/>
<dbReference type="OrthoDB" id="427777at2759"/>
<sequence>MADEPLDASPPAPSAAAAADGVFSPSSSSAPAPALRPRREAFEHGLLPIPKLIFPEGALTQTLAQLKERLAPGGPRVGAAALAEALQIPAEQAALALGTLAAVLPTEDPALGEDGAGEADLRDLLLFLYIQSYKRLVPRGHKDSPAVADVWPSASAFDGCLSTLSPIQFIRCNSRRFLPSQADEEAHQLSYLQKHMANILTLLADSVEGEGDDSMVLTVETFEHLGFLLQLSEGTPLSQGASFFANSDPDMPAAPVPASLVHDLILQHIASTLEFMAEKSSAKENSQQNASDPDVTMSDAVMNTRIHSSLPTGTSTPNNPGYYRNTIFVEGLSKTSVVKQASDMKGHSIKVLNCHDSVIYILAPLKYATVYGCSDTTIVLGVIGKVVKVEHCERVQIIAASKRICIANCRECTFYLGVNNQPLIVGDNHKLQVAPFNTYYPQLGEHLAQVGVDPNVNKWDKPFVLGVVDPHDSFSHPAGVYDVQAESATCLDPDLFMNFLIPSWFEPQGPTKYNPFTLPEVYWASQRKKHASLEDTQKNIRELEIDENRKKELACALHAQFKDWLYASGNIRQLYCLQGE</sequence>
<proteinExistence type="inferred from homology"/>
<dbReference type="Gene3D" id="2.160.20.70">
    <property type="match status" value="1"/>
</dbReference>
<accession>A0A8T0TDP1</accession>
<feature type="region of interest" description="Disordered" evidence="7">
    <location>
        <begin position="1"/>
        <end position="34"/>
    </location>
</feature>
<dbReference type="SMART" id="SM00673">
    <property type="entry name" value="CARP"/>
    <property type="match status" value="2"/>
</dbReference>
<evidence type="ECO:0000256" key="5">
    <source>
        <dbReference type="ARBA" id="ARBA00022490"/>
    </source>
</evidence>
<evidence type="ECO:0000256" key="6">
    <source>
        <dbReference type="ARBA" id="ARBA00023212"/>
    </source>
</evidence>
<comment type="similarity">
    <text evidence="3">Belongs to the TBCC family.</text>
</comment>
<dbReference type="InterPro" id="IPR006599">
    <property type="entry name" value="CARP_motif"/>
</dbReference>
<dbReference type="PROSITE" id="PS51329">
    <property type="entry name" value="C_CAP_COFACTOR_C"/>
    <property type="match status" value="1"/>
</dbReference>
<protein>
    <recommendedName>
        <fullName evidence="4">TBCC domain-containing protein 1</fullName>
    </recommendedName>
</protein>
<dbReference type="EMBL" id="CM029044">
    <property type="protein sequence ID" value="KAG2607275.1"/>
    <property type="molecule type" value="Genomic_DNA"/>
</dbReference>